<evidence type="ECO:0000259" key="7">
    <source>
        <dbReference type="PROSITE" id="PS51160"/>
    </source>
</evidence>
<evidence type="ECO:0000256" key="3">
    <source>
        <dbReference type="ARBA" id="ARBA00047645"/>
    </source>
</evidence>
<dbReference type="PRINTS" id="PR00112">
    <property type="entry name" value="ACYLPHPHTASE"/>
</dbReference>
<comment type="catalytic activity">
    <reaction evidence="3 4">
        <text>an acyl phosphate + H2O = a carboxylate + phosphate + H(+)</text>
        <dbReference type="Rhea" id="RHEA:14965"/>
        <dbReference type="ChEBI" id="CHEBI:15377"/>
        <dbReference type="ChEBI" id="CHEBI:15378"/>
        <dbReference type="ChEBI" id="CHEBI:29067"/>
        <dbReference type="ChEBI" id="CHEBI:43474"/>
        <dbReference type="ChEBI" id="CHEBI:59918"/>
        <dbReference type="EC" id="3.6.1.7"/>
    </reaction>
</comment>
<dbReference type="OrthoDB" id="5295388at2"/>
<dbReference type="Pfam" id="PF00708">
    <property type="entry name" value="Acylphosphatase"/>
    <property type="match status" value="1"/>
</dbReference>
<evidence type="ECO:0000256" key="1">
    <source>
        <dbReference type="ARBA" id="ARBA00005614"/>
    </source>
</evidence>
<dbReference type="InterPro" id="IPR036046">
    <property type="entry name" value="Acylphosphatase-like_dom_sf"/>
</dbReference>
<evidence type="ECO:0000256" key="5">
    <source>
        <dbReference type="RuleBase" id="RU004168"/>
    </source>
</evidence>
<organism evidence="8 9">
    <name type="scientific">Sphingomonas ginkgonis</name>
    <dbReference type="NCBI Taxonomy" id="2315330"/>
    <lineage>
        <taxon>Bacteria</taxon>
        <taxon>Pseudomonadati</taxon>
        <taxon>Pseudomonadota</taxon>
        <taxon>Alphaproteobacteria</taxon>
        <taxon>Sphingomonadales</taxon>
        <taxon>Sphingomonadaceae</taxon>
        <taxon>Sphingomonas</taxon>
    </lineage>
</organism>
<reference evidence="8 9" key="1">
    <citation type="submission" date="2018-12" db="EMBL/GenBank/DDBJ databases">
        <title>Sphingomonas sp. HMF7854 Genome sequencing and assembly.</title>
        <authorList>
            <person name="Cha I."/>
            <person name="Kang H."/>
            <person name="Kim H."/>
            <person name="Kang J."/>
            <person name="Joh K."/>
        </authorList>
    </citation>
    <scope>NUCLEOTIDE SEQUENCE [LARGE SCALE GENOMIC DNA]</scope>
    <source>
        <strain evidence="8 9">HMF7854</strain>
    </source>
</reference>
<dbReference type="PANTHER" id="PTHR47268">
    <property type="entry name" value="ACYLPHOSPHATASE"/>
    <property type="match status" value="1"/>
</dbReference>
<dbReference type="InterPro" id="IPR001792">
    <property type="entry name" value="Acylphosphatase-like_dom"/>
</dbReference>
<evidence type="ECO:0000313" key="8">
    <source>
        <dbReference type="EMBL" id="RST31968.1"/>
    </source>
</evidence>
<dbReference type="RefSeq" id="WP_126719908.1">
    <property type="nucleotide sequence ID" value="NZ_RWJF01000001.1"/>
</dbReference>
<feature type="compositionally biased region" description="Basic and acidic residues" evidence="6">
    <location>
        <begin position="66"/>
        <end position="75"/>
    </location>
</feature>
<dbReference type="InterPro" id="IPR017968">
    <property type="entry name" value="Acylphosphatase_CS"/>
</dbReference>
<evidence type="ECO:0000313" key="9">
    <source>
        <dbReference type="Proteomes" id="UP000274661"/>
    </source>
</evidence>
<keyword evidence="9" id="KW-1185">Reference proteome</keyword>
<dbReference type="Proteomes" id="UP000274661">
    <property type="component" value="Unassembled WGS sequence"/>
</dbReference>
<dbReference type="SUPFAM" id="SSF54975">
    <property type="entry name" value="Acylphosphatase/BLUF domain-like"/>
    <property type="match status" value="1"/>
</dbReference>
<sequence length="90" mass="9920">MSGARRVRVRGTVQGVFYRQWTADRARALGVSGWVRNDPDGSVEALLEGESSALDVMISEMRRGPDGARVDRLDSEDAAAERTTGFEVRH</sequence>
<protein>
    <recommendedName>
        <fullName evidence="2 4">acylphosphatase</fullName>
        <ecNumber evidence="2 4">3.6.1.7</ecNumber>
    </recommendedName>
</protein>
<dbReference type="EMBL" id="RWJF01000001">
    <property type="protein sequence ID" value="RST31968.1"/>
    <property type="molecule type" value="Genomic_DNA"/>
</dbReference>
<comment type="similarity">
    <text evidence="1 5">Belongs to the acylphosphatase family.</text>
</comment>
<dbReference type="Gene3D" id="3.30.70.100">
    <property type="match status" value="1"/>
</dbReference>
<evidence type="ECO:0000256" key="2">
    <source>
        <dbReference type="ARBA" id="ARBA00012150"/>
    </source>
</evidence>
<feature type="active site" evidence="4">
    <location>
        <position position="37"/>
    </location>
</feature>
<dbReference type="PROSITE" id="PS51160">
    <property type="entry name" value="ACYLPHOSPHATASE_3"/>
    <property type="match status" value="1"/>
</dbReference>
<name>A0A429VDA4_9SPHN</name>
<dbReference type="InterPro" id="IPR020456">
    <property type="entry name" value="Acylphosphatase"/>
</dbReference>
<feature type="active site" evidence="4">
    <location>
        <position position="19"/>
    </location>
</feature>
<evidence type="ECO:0000256" key="6">
    <source>
        <dbReference type="SAM" id="MobiDB-lite"/>
    </source>
</evidence>
<dbReference type="PANTHER" id="PTHR47268:SF4">
    <property type="entry name" value="ACYLPHOSPHATASE"/>
    <property type="match status" value="1"/>
</dbReference>
<keyword evidence="4" id="KW-0378">Hydrolase</keyword>
<dbReference type="AlphaFoldDB" id="A0A429VDA4"/>
<dbReference type="GO" id="GO:0003998">
    <property type="term" value="F:acylphosphatase activity"/>
    <property type="evidence" value="ECO:0007669"/>
    <property type="project" value="UniProtKB-EC"/>
</dbReference>
<dbReference type="PROSITE" id="PS00151">
    <property type="entry name" value="ACYLPHOSPHATASE_2"/>
    <property type="match status" value="1"/>
</dbReference>
<feature type="region of interest" description="Disordered" evidence="6">
    <location>
        <begin position="66"/>
        <end position="90"/>
    </location>
</feature>
<accession>A0A429VDA4</accession>
<feature type="domain" description="Acylphosphatase-like" evidence="7">
    <location>
        <begin position="4"/>
        <end position="90"/>
    </location>
</feature>
<evidence type="ECO:0000256" key="4">
    <source>
        <dbReference type="PROSITE-ProRule" id="PRU00520"/>
    </source>
</evidence>
<comment type="caution">
    <text evidence="8">The sequence shown here is derived from an EMBL/GenBank/DDBJ whole genome shotgun (WGS) entry which is preliminary data.</text>
</comment>
<proteinExistence type="inferred from homology"/>
<dbReference type="EC" id="3.6.1.7" evidence="2 4"/>
<gene>
    <name evidence="8" type="ORF">HMF7854_14815</name>
</gene>